<dbReference type="EMBL" id="BMAW01040110">
    <property type="protein sequence ID" value="GFU58353.1"/>
    <property type="molecule type" value="Genomic_DNA"/>
</dbReference>
<gene>
    <name evidence="13" type="primary">adat1</name>
    <name evidence="13" type="ORF">NPIL_124911</name>
</gene>
<evidence type="ECO:0000256" key="6">
    <source>
        <dbReference type="ARBA" id="ARBA00037784"/>
    </source>
</evidence>
<dbReference type="OrthoDB" id="416253at2759"/>
<keyword evidence="1" id="KW-0819">tRNA processing</keyword>
<keyword evidence="2" id="KW-0479">Metal-binding</keyword>
<dbReference type="PROSITE" id="PS50141">
    <property type="entry name" value="A_DEAMIN_EDITASE"/>
    <property type="match status" value="1"/>
</dbReference>
<comment type="function">
    <text evidence="6">Specifically deaminates adenosine-37 to inosine in tRNA-Ala.</text>
</comment>
<reference evidence="13" key="1">
    <citation type="submission" date="2020-08" db="EMBL/GenBank/DDBJ databases">
        <title>Multicomponent nature underlies the extraordinary mechanical properties of spider dragline silk.</title>
        <authorList>
            <person name="Kono N."/>
            <person name="Nakamura H."/>
            <person name="Mori M."/>
            <person name="Yoshida Y."/>
            <person name="Ohtoshi R."/>
            <person name="Malay A.D."/>
            <person name="Moran D.A.P."/>
            <person name="Tomita M."/>
            <person name="Numata K."/>
            <person name="Arakawa K."/>
        </authorList>
    </citation>
    <scope>NUCLEOTIDE SEQUENCE</scope>
</reference>
<evidence type="ECO:0000256" key="11">
    <source>
        <dbReference type="ARBA" id="ARBA00047635"/>
    </source>
</evidence>
<evidence type="ECO:0000256" key="8">
    <source>
        <dbReference type="ARBA" id="ARBA00038940"/>
    </source>
</evidence>
<evidence type="ECO:0000256" key="3">
    <source>
        <dbReference type="ARBA" id="ARBA00022801"/>
    </source>
</evidence>
<keyword evidence="14" id="KW-1185">Reference proteome</keyword>
<dbReference type="GO" id="GO:0043829">
    <property type="term" value="F:tRNA-specific adenosine-37 deaminase activity"/>
    <property type="evidence" value="ECO:0007669"/>
    <property type="project" value="UniProtKB-EC"/>
</dbReference>
<keyword evidence="4" id="KW-0862">Zinc</keyword>
<evidence type="ECO:0000259" key="12">
    <source>
        <dbReference type="PROSITE" id="PS50141"/>
    </source>
</evidence>
<accession>A0A8X6R7D4</accession>
<evidence type="ECO:0000313" key="13">
    <source>
        <dbReference type="EMBL" id="GFU58353.1"/>
    </source>
</evidence>
<sequence>MHSSKFPDKVSELCYEKFKTLPKRGKPLSTKEWTLLAAVVMEYPTQILKVVSLSTGTRCLGFSQLSNKGDMIFDSHAEVLARRGFIKFMMHHMFLLIHKKDSDVLCFDEMQKKFSLKSGITFHLFVSHVPCGDAAIFPKSPITVQSQSTEEQYRNDIGESCPKKFKQDMSNDFKVDYHETNSSIYSSYDIYRTGAKCVEGEDQDPKGPGKNFHITGVLRTKPGRGDPTWSMSCSDKIALWNICGIQGALLSYYLTDPIYLSSLVFGLCPFDVKAVHRAVVERLSDLTSLPPQYHINSPAIFQSSLEFEYSKDKMLKINSTAAPCPTSIIWCDVPGFLEVSVNGRKQGITKKNMNKPSSRISICKIVLLENFLEIQSLLCGNCSKQEMNTENRVTYFDYKQMAKSYQEAKFAVRKIFNKWKKKPDHLQKFIFSLNKK</sequence>
<dbReference type="Pfam" id="PF02137">
    <property type="entry name" value="A_deamin"/>
    <property type="match status" value="1"/>
</dbReference>
<dbReference type="EC" id="3.5.4.34" evidence="8"/>
<dbReference type="GO" id="GO:0008033">
    <property type="term" value="P:tRNA processing"/>
    <property type="evidence" value="ECO:0007669"/>
    <property type="project" value="UniProtKB-KW"/>
</dbReference>
<dbReference type="PANTHER" id="PTHR46516:SF1">
    <property type="entry name" value="TRNA-SPECIFIC ADENOSINE DEAMINASE 1"/>
    <property type="match status" value="1"/>
</dbReference>
<name>A0A8X6R7D4_NEPPI</name>
<evidence type="ECO:0000313" key="14">
    <source>
        <dbReference type="Proteomes" id="UP000887013"/>
    </source>
</evidence>
<keyword evidence="3" id="KW-0378">Hydrolase</keyword>
<dbReference type="PANTHER" id="PTHR46516">
    <property type="entry name" value="TRNA-SPECIFIC ADENOSINE DEAMINASE 1"/>
    <property type="match status" value="1"/>
</dbReference>
<dbReference type="InterPro" id="IPR002466">
    <property type="entry name" value="A_deamin"/>
</dbReference>
<evidence type="ECO:0000256" key="4">
    <source>
        <dbReference type="ARBA" id="ARBA00022833"/>
    </source>
</evidence>
<evidence type="ECO:0000256" key="2">
    <source>
        <dbReference type="ARBA" id="ARBA00022723"/>
    </source>
</evidence>
<comment type="catalytic activity">
    <reaction evidence="11">
        <text>adenosine(37) in tRNA(Ala) + H2O + H(+) = inosine(37) in tRNA(Ala) + NH4(+)</text>
        <dbReference type="Rhea" id="RHEA:50968"/>
        <dbReference type="Rhea" id="RHEA-COMP:12855"/>
        <dbReference type="Rhea" id="RHEA-COMP:12856"/>
        <dbReference type="ChEBI" id="CHEBI:15377"/>
        <dbReference type="ChEBI" id="CHEBI:15378"/>
        <dbReference type="ChEBI" id="CHEBI:28938"/>
        <dbReference type="ChEBI" id="CHEBI:74411"/>
        <dbReference type="ChEBI" id="CHEBI:82852"/>
        <dbReference type="EC" id="3.5.4.34"/>
    </reaction>
</comment>
<dbReference type="GO" id="GO:0046872">
    <property type="term" value="F:metal ion binding"/>
    <property type="evidence" value="ECO:0007669"/>
    <property type="project" value="UniProtKB-KW"/>
</dbReference>
<comment type="cofactor">
    <cofactor evidence="5">
        <name>1D-myo-inositol hexakisphosphate</name>
        <dbReference type="ChEBI" id="CHEBI:58130"/>
    </cofactor>
</comment>
<dbReference type="Proteomes" id="UP000887013">
    <property type="component" value="Unassembled WGS sequence"/>
</dbReference>
<dbReference type="AlphaFoldDB" id="A0A8X6R7D4"/>
<protein>
    <recommendedName>
        <fullName evidence="9">tRNA-specific adenosine deaminase 1</fullName>
        <ecNumber evidence="8">3.5.4.34</ecNumber>
    </recommendedName>
    <alternativeName>
        <fullName evidence="10">tRNA-specific adenosine-37 deaminase</fullName>
    </alternativeName>
</protein>
<comment type="similarity">
    <text evidence="7">Belongs to the ADAT1 family.</text>
</comment>
<evidence type="ECO:0000256" key="9">
    <source>
        <dbReference type="ARBA" id="ARBA00040502"/>
    </source>
</evidence>
<organism evidence="13 14">
    <name type="scientific">Nephila pilipes</name>
    <name type="common">Giant wood spider</name>
    <name type="synonym">Nephila maculata</name>
    <dbReference type="NCBI Taxonomy" id="299642"/>
    <lineage>
        <taxon>Eukaryota</taxon>
        <taxon>Metazoa</taxon>
        <taxon>Ecdysozoa</taxon>
        <taxon>Arthropoda</taxon>
        <taxon>Chelicerata</taxon>
        <taxon>Arachnida</taxon>
        <taxon>Araneae</taxon>
        <taxon>Araneomorphae</taxon>
        <taxon>Entelegynae</taxon>
        <taxon>Araneoidea</taxon>
        <taxon>Nephilidae</taxon>
        <taxon>Nephila</taxon>
    </lineage>
</organism>
<evidence type="ECO:0000256" key="5">
    <source>
        <dbReference type="ARBA" id="ARBA00037026"/>
    </source>
</evidence>
<dbReference type="SMART" id="SM00552">
    <property type="entry name" value="ADEAMc"/>
    <property type="match status" value="1"/>
</dbReference>
<evidence type="ECO:0000256" key="10">
    <source>
        <dbReference type="ARBA" id="ARBA00041760"/>
    </source>
</evidence>
<dbReference type="GO" id="GO:0003723">
    <property type="term" value="F:RNA binding"/>
    <property type="evidence" value="ECO:0007669"/>
    <property type="project" value="InterPro"/>
</dbReference>
<evidence type="ECO:0000256" key="1">
    <source>
        <dbReference type="ARBA" id="ARBA00022694"/>
    </source>
</evidence>
<feature type="domain" description="A to I editase" evidence="12">
    <location>
        <begin position="52"/>
        <end position="429"/>
    </location>
</feature>
<comment type="caution">
    <text evidence="13">The sequence shown here is derived from an EMBL/GenBank/DDBJ whole genome shotgun (WGS) entry which is preliminary data.</text>
</comment>
<evidence type="ECO:0000256" key="7">
    <source>
        <dbReference type="ARBA" id="ARBA00038326"/>
    </source>
</evidence>
<proteinExistence type="inferred from homology"/>